<name>A0A3D8JSI0_9BURK</name>
<dbReference type="FunFam" id="3.20.20.450:FF:000001">
    <property type="entry name" value="Cyclic di-GMP phosphodiesterase yahA"/>
    <property type="match status" value="1"/>
</dbReference>
<dbReference type="SUPFAM" id="SSF55781">
    <property type="entry name" value="GAF domain-like"/>
    <property type="match status" value="1"/>
</dbReference>
<dbReference type="InterPro" id="IPR029016">
    <property type="entry name" value="GAF-like_dom_sf"/>
</dbReference>
<dbReference type="PANTHER" id="PTHR44757">
    <property type="entry name" value="DIGUANYLATE CYCLASE DGCP"/>
    <property type="match status" value="1"/>
</dbReference>
<dbReference type="Proteomes" id="UP000256838">
    <property type="component" value="Unassembled WGS sequence"/>
</dbReference>
<reference evidence="5 6" key="1">
    <citation type="submission" date="2018-08" db="EMBL/GenBank/DDBJ databases">
        <title>Paraburkholderia sp. DHOM06 isolated from forest soil.</title>
        <authorList>
            <person name="Gao Z.-H."/>
            <person name="Qiu L.-H."/>
        </authorList>
    </citation>
    <scope>NUCLEOTIDE SEQUENCE [LARGE SCALE GENOMIC DNA]</scope>
    <source>
        <strain evidence="5 6">DHOM06</strain>
    </source>
</reference>
<dbReference type="SMART" id="SM00052">
    <property type="entry name" value="EAL"/>
    <property type="match status" value="1"/>
</dbReference>
<dbReference type="InterPro" id="IPR052155">
    <property type="entry name" value="Biofilm_reg_signaling"/>
</dbReference>
<evidence type="ECO:0000259" key="4">
    <source>
        <dbReference type="PROSITE" id="PS50887"/>
    </source>
</evidence>
<dbReference type="OrthoDB" id="9813903at2"/>
<dbReference type="Gene3D" id="3.30.450.40">
    <property type="match status" value="1"/>
</dbReference>
<dbReference type="SUPFAM" id="SSF55073">
    <property type="entry name" value="Nucleotide cyclase"/>
    <property type="match status" value="1"/>
</dbReference>
<dbReference type="FunFam" id="3.30.70.270:FF:000001">
    <property type="entry name" value="Diguanylate cyclase domain protein"/>
    <property type="match status" value="1"/>
</dbReference>
<feature type="transmembrane region" description="Helical" evidence="2">
    <location>
        <begin position="39"/>
        <end position="60"/>
    </location>
</feature>
<feature type="domain" description="EAL" evidence="3">
    <location>
        <begin position="822"/>
        <end position="1076"/>
    </location>
</feature>
<dbReference type="InterPro" id="IPR035965">
    <property type="entry name" value="PAS-like_dom_sf"/>
</dbReference>
<dbReference type="Pfam" id="PF00990">
    <property type="entry name" value="GGDEF"/>
    <property type="match status" value="1"/>
</dbReference>
<proteinExistence type="predicted"/>
<protein>
    <submittedName>
        <fullName evidence="5">EAL domain-containing protein</fullName>
    </submittedName>
</protein>
<dbReference type="Pfam" id="PF00563">
    <property type="entry name" value="EAL"/>
    <property type="match status" value="1"/>
</dbReference>
<dbReference type="PANTHER" id="PTHR44757:SF2">
    <property type="entry name" value="BIOFILM ARCHITECTURE MAINTENANCE PROTEIN MBAA"/>
    <property type="match status" value="1"/>
</dbReference>
<feature type="domain" description="GGDEF" evidence="4">
    <location>
        <begin position="679"/>
        <end position="813"/>
    </location>
</feature>
<keyword evidence="2" id="KW-1133">Transmembrane helix</keyword>
<dbReference type="InterPro" id="IPR035919">
    <property type="entry name" value="EAL_sf"/>
</dbReference>
<gene>
    <name evidence="5" type="ORF">DWV00_26620</name>
</gene>
<dbReference type="Gene3D" id="3.30.70.270">
    <property type="match status" value="1"/>
</dbReference>
<dbReference type="Gene3D" id="3.30.450.20">
    <property type="entry name" value="PAS domain"/>
    <property type="match status" value="3"/>
</dbReference>
<dbReference type="CDD" id="cd12914">
    <property type="entry name" value="PDC1_DGC_like"/>
    <property type="match status" value="1"/>
</dbReference>
<dbReference type="GO" id="GO:0071111">
    <property type="term" value="F:cyclic-guanylate-specific phosphodiesterase activity"/>
    <property type="evidence" value="ECO:0007669"/>
    <property type="project" value="UniProtKB-EC"/>
</dbReference>
<dbReference type="EMBL" id="QRGA01000017">
    <property type="protein sequence ID" value="RDU95830.1"/>
    <property type="molecule type" value="Genomic_DNA"/>
</dbReference>
<dbReference type="SMART" id="SM00065">
    <property type="entry name" value="GAF"/>
    <property type="match status" value="1"/>
</dbReference>
<dbReference type="InterPro" id="IPR029787">
    <property type="entry name" value="Nucleotide_cyclase"/>
</dbReference>
<dbReference type="InterPro" id="IPR000160">
    <property type="entry name" value="GGDEF_dom"/>
</dbReference>
<dbReference type="CDD" id="cd01949">
    <property type="entry name" value="GGDEF"/>
    <property type="match status" value="1"/>
</dbReference>
<comment type="catalytic activity">
    <reaction evidence="1">
        <text>3',3'-c-di-GMP + H2O = 5'-phosphoguanylyl(3'-&gt;5')guanosine + H(+)</text>
        <dbReference type="Rhea" id="RHEA:24902"/>
        <dbReference type="ChEBI" id="CHEBI:15377"/>
        <dbReference type="ChEBI" id="CHEBI:15378"/>
        <dbReference type="ChEBI" id="CHEBI:58754"/>
        <dbReference type="ChEBI" id="CHEBI:58805"/>
        <dbReference type="EC" id="3.1.4.52"/>
    </reaction>
    <physiologicalReaction direction="left-to-right" evidence="1">
        <dbReference type="Rhea" id="RHEA:24903"/>
    </physiologicalReaction>
</comment>
<dbReference type="AlphaFoldDB" id="A0A3D8JSI0"/>
<dbReference type="InterPro" id="IPR013656">
    <property type="entry name" value="PAS_4"/>
</dbReference>
<keyword evidence="6" id="KW-1185">Reference proteome</keyword>
<feature type="transmembrane region" description="Helical" evidence="2">
    <location>
        <begin position="302"/>
        <end position="324"/>
    </location>
</feature>
<dbReference type="NCBIfam" id="TIGR00229">
    <property type="entry name" value="sensory_box"/>
    <property type="match status" value="1"/>
</dbReference>
<dbReference type="PROSITE" id="PS50883">
    <property type="entry name" value="EAL"/>
    <property type="match status" value="1"/>
</dbReference>
<dbReference type="Gene3D" id="3.20.20.450">
    <property type="entry name" value="EAL domain"/>
    <property type="match status" value="1"/>
</dbReference>
<dbReference type="PROSITE" id="PS50887">
    <property type="entry name" value="GGDEF"/>
    <property type="match status" value="1"/>
</dbReference>
<dbReference type="GO" id="GO:0071732">
    <property type="term" value="P:cellular response to nitric oxide"/>
    <property type="evidence" value="ECO:0007669"/>
    <property type="project" value="UniProtKB-ARBA"/>
</dbReference>
<dbReference type="NCBIfam" id="TIGR00254">
    <property type="entry name" value="GGDEF"/>
    <property type="match status" value="1"/>
</dbReference>
<evidence type="ECO:0000256" key="1">
    <source>
        <dbReference type="ARBA" id="ARBA00051114"/>
    </source>
</evidence>
<dbReference type="InterPro" id="IPR043128">
    <property type="entry name" value="Rev_trsase/Diguanyl_cyclase"/>
</dbReference>
<dbReference type="SUPFAM" id="SSF141868">
    <property type="entry name" value="EAL domain-like"/>
    <property type="match status" value="1"/>
</dbReference>
<evidence type="ECO:0000313" key="6">
    <source>
        <dbReference type="Proteomes" id="UP000256838"/>
    </source>
</evidence>
<dbReference type="CDD" id="cd01948">
    <property type="entry name" value="EAL"/>
    <property type="match status" value="1"/>
</dbReference>
<accession>A0A3D8JSI0</accession>
<dbReference type="SUPFAM" id="SSF55785">
    <property type="entry name" value="PYP-like sensor domain (PAS domain)"/>
    <property type="match status" value="1"/>
</dbReference>
<dbReference type="Pfam" id="PF08448">
    <property type="entry name" value="PAS_4"/>
    <property type="match status" value="1"/>
</dbReference>
<dbReference type="InterPro" id="IPR000014">
    <property type="entry name" value="PAS"/>
</dbReference>
<evidence type="ECO:0000313" key="5">
    <source>
        <dbReference type="EMBL" id="RDU95830.1"/>
    </source>
</evidence>
<organism evidence="5 6">
    <name type="scientific">Trinickia dinghuensis</name>
    <dbReference type="NCBI Taxonomy" id="2291023"/>
    <lineage>
        <taxon>Bacteria</taxon>
        <taxon>Pseudomonadati</taxon>
        <taxon>Pseudomonadota</taxon>
        <taxon>Betaproteobacteria</taxon>
        <taxon>Burkholderiales</taxon>
        <taxon>Burkholderiaceae</taxon>
        <taxon>Trinickia</taxon>
    </lineage>
</organism>
<dbReference type="CDD" id="cd12915">
    <property type="entry name" value="PDC2_DGC_like"/>
    <property type="match status" value="1"/>
</dbReference>
<evidence type="ECO:0000259" key="3">
    <source>
        <dbReference type="PROSITE" id="PS50883"/>
    </source>
</evidence>
<sequence>MSDSESTTGRRASSVLHRMQARVRALIAFARPRLAETWAWFPLFAIVVLVLAWGALIDVLEVERAAVTFAAVKSSRELADTYEAQVVRSLVSIDQTLKTVAYAYAVSGNAALAELQNRDMLPSAIVFQMAITNSRGDVTASTRSPSPGNVADQPYFLAQRQSDRLFISRTRTDRDSHAPALIFSRRLSDAAGAFAGVVTLAVDPSYFTSSYDSLRMGRHGFLGLLGTDGSMRVQQTGEDVSWGARVRAGLDSADATEEVADQPWDGGVERFTNVRALHGFPLVAIVGLSRDEQLARYRHDRWVYIGETAAGSLLLVVLTTILSLKSRELLRSRARARRLRQTYFAASDASRDAFFVWERVPSESEGESLANVVSRAFQAADFSFVLRDVSKRGLEMMGKPREALIGALSDDVLLDLGEGGTSREFAQVFETGEVAEREWRHVLPDGSRVWLHRQLVRVDDGVVAIVRDVTARKRSEVMRAEQNRVLEMIATSTPLEDVLSALMHLLESQIPDSACAVMLRDEDGQHLRVGAAPSLPAAFSQLANGWTIGPDAGPSGVAIYTHQPVSIGNLLASVPHWDFIQKAHMQEYSACRSMPILSHEGSALGALTVFARGERTPDEIEAQTMAMATRIAGIAIERTRAEDSIRHMANHDALTGLPNRTLLGDRLSQALLHARRYTRGVSVAFVDLDNFKLINDSLGHHAGDELLKTIAGRMRDCVRSTDTVVRLGGDEFVLVLFDDQLGEEELRAVIERLRKAISEPVHLNGQSYKVTCSMGFARYPGDGEDAQTLLMNADAAMYRAKEMGRNNFQFYTSEMNIKVHERLRRREQLRVALEENQFRLVYQPQVDVRTGTIFGVEALLRWDHPIEGTISPADFIPIAEETGLILPIGDWVLETACMQNRRWQDEGLPPITVSVNVSAHQFLQKRWIDEVAKTLARTGLAPQYLELELTESLIMRDLEASIEAMQRLEDMGVRLSIDDFGTGYSSLSALKHFPVGRLKIDKSFVRELPHGEDDKAIAIAVISLGQRLNLSVIAEGVETQAQVDFLSDNNCHEIQGYHFSRPVAPGEIEAMLRATGPVAA</sequence>
<dbReference type="InterPro" id="IPR001633">
    <property type="entry name" value="EAL_dom"/>
</dbReference>
<keyword evidence="2" id="KW-0812">Transmembrane</keyword>
<comment type="caution">
    <text evidence="5">The sequence shown here is derived from an EMBL/GenBank/DDBJ whole genome shotgun (WGS) entry which is preliminary data.</text>
</comment>
<dbReference type="Pfam" id="PF13185">
    <property type="entry name" value="GAF_2"/>
    <property type="match status" value="1"/>
</dbReference>
<keyword evidence="2" id="KW-0472">Membrane</keyword>
<evidence type="ECO:0000256" key="2">
    <source>
        <dbReference type="SAM" id="Phobius"/>
    </source>
</evidence>
<dbReference type="SMART" id="SM00267">
    <property type="entry name" value="GGDEF"/>
    <property type="match status" value="1"/>
</dbReference>
<dbReference type="CDD" id="cd00130">
    <property type="entry name" value="PAS"/>
    <property type="match status" value="1"/>
</dbReference>
<dbReference type="InterPro" id="IPR003018">
    <property type="entry name" value="GAF"/>
</dbReference>